<organism evidence="2 3">
    <name type="scientific">Blastococcus haudaquaticus</name>
    <dbReference type="NCBI Taxonomy" id="1938745"/>
    <lineage>
        <taxon>Bacteria</taxon>
        <taxon>Bacillati</taxon>
        <taxon>Actinomycetota</taxon>
        <taxon>Actinomycetes</taxon>
        <taxon>Geodermatophilales</taxon>
        <taxon>Geodermatophilaceae</taxon>
        <taxon>Blastococcus</taxon>
    </lineage>
</organism>
<protein>
    <submittedName>
        <fullName evidence="2">Uncharacterized protein</fullName>
    </submittedName>
</protein>
<dbReference type="OrthoDB" id="5198755at2"/>
<dbReference type="Proteomes" id="UP000219482">
    <property type="component" value="Unassembled WGS sequence"/>
</dbReference>
<gene>
    <name evidence="2" type="ORF">SAMN06272739_4333</name>
</gene>
<proteinExistence type="predicted"/>
<dbReference type="RefSeq" id="WP_097186010.1">
    <property type="nucleotide sequence ID" value="NZ_OCNK01000007.1"/>
</dbReference>
<sequence length="207" mass="21754">MRLVLTMETMHAAGRRTLPPVPRPSADSVAAAEDPGQPDNPTERFVVDLVDGESPATTASTAEASTAEDDVPDGAVDGGTPELSSASSPVSLGGDPAQEFVTRLRTAAADFAAAAGAESGVVREAVPPARHRRARCRVVLRYADESEVDLTFLGPAGRPGTPSRHGFDRQIRRWLQAGQHREEAWLVTDPDAPDGLAVDLSAWIAAA</sequence>
<reference evidence="3" key="1">
    <citation type="submission" date="2017-09" db="EMBL/GenBank/DDBJ databases">
        <authorList>
            <person name="Varghese N."/>
            <person name="Submissions S."/>
        </authorList>
    </citation>
    <scope>NUCLEOTIDE SEQUENCE [LARGE SCALE GENOMIC DNA]</scope>
    <source>
        <strain evidence="3">DSM 44270</strain>
    </source>
</reference>
<name>A0A286H942_9ACTN</name>
<evidence type="ECO:0000256" key="1">
    <source>
        <dbReference type="SAM" id="MobiDB-lite"/>
    </source>
</evidence>
<evidence type="ECO:0000313" key="2">
    <source>
        <dbReference type="EMBL" id="SOE03764.1"/>
    </source>
</evidence>
<feature type="region of interest" description="Disordered" evidence="1">
    <location>
        <begin position="10"/>
        <end position="94"/>
    </location>
</feature>
<keyword evidence="3" id="KW-1185">Reference proteome</keyword>
<accession>A0A286H942</accession>
<dbReference type="AlphaFoldDB" id="A0A286H942"/>
<evidence type="ECO:0000313" key="3">
    <source>
        <dbReference type="Proteomes" id="UP000219482"/>
    </source>
</evidence>
<feature type="compositionally biased region" description="Low complexity" evidence="1">
    <location>
        <begin position="53"/>
        <end position="65"/>
    </location>
</feature>
<dbReference type="EMBL" id="OCNK01000007">
    <property type="protein sequence ID" value="SOE03764.1"/>
    <property type="molecule type" value="Genomic_DNA"/>
</dbReference>